<dbReference type="PANTHER" id="PTHR46623">
    <property type="entry name" value="CARBOXYMETHYLENEBUTENOLIDASE-RELATED"/>
    <property type="match status" value="1"/>
</dbReference>
<dbReference type="EMBL" id="BAAAHK010000020">
    <property type="protein sequence ID" value="GAA0959429.1"/>
    <property type="molecule type" value="Genomic_DNA"/>
</dbReference>
<evidence type="ECO:0000313" key="2">
    <source>
        <dbReference type="EMBL" id="GAA0959429.1"/>
    </source>
</evidence>
<dbReference type="Gene3D" id="3.40.50.1820">
    <property type="entry name" value="alpha/beta hydrolase"/>
    <property type="match status" value="1"/>
</dbReference>
<dbReference type="GO" id="GO:0016787">
    <property type="term" value="F:hydrolase activity"/>
    <property type="evidence" value="ECO:0007669"/>
    <property type="project" value="UniProtKB-KW"/>
</dbReference>
<keyword evidence="2" id="KW-0378">Hydrolase</keyword>
<reference evidence="3" key="1">
    <citation type="journal article" date="2019" name="Int. J. Syst. Evol. Microbiol.">
        <title>The Global Catalogue of Microorganisms (GCM) 10K type strain sequencing project: providing services to taxonomists for standard genome sequencing and annotation.</title>
        <authorList>
            <consortium name="The Broad Institute Genomics Platform"/>
            <consortium name="The Broad Institute Genome Sequencing Center for Infectious Disease"/>
            <person name="Wu L."/>
            <person name="Ma J."/>
        </authorList>
    </citation>
    <scope>NUCLEOTIDE SEQUENCE [LARGE SCALE GENOMIC DNA]</scope>
    <source>
        <strain evidence="3">JCM 10977</strain>
    </source>
</reference>
<evidence type="ECO:0000259" key="1">
    <source>
        <dbReference type="Pfam" id="PF01738"/>
    </source>
</evidence>
<evidence type="ECO:0000313" key="3">
    <source>
        <dbReference type="Proteomes" id="UP001500542"/>
    </source>
</evidence>
<dbReference type="InterPro" id="IPR029058">
    <property type="entry name" value="AB_hydrolase_fold"/>
</dbReference>
<dbReference type="PANTHER" id="PTHR46623:SF6">
    <property type="entry name" value="ALPHA_BETA-HYDROLASES SUPERFAMILY PROTEIN"/>
    <property type="match status" value="1"/>
</dbReference>
<dbReference type="InterPro" id="IPR002925">
    <property type="entry name" value="Dienelactn_hydro"/>
</dbReference>
<proteinExistence type="predicted"/>
<name>A0ABP4C304_9ACTN</name>
<sequence>MAEVVLFHHAQGLTDGVRAFADTLREAGHTVHLPDMYEGNVFGTLDEGLDYARQNGFGVVKDRGIKAAEELGDGAGGNGLVFAGFSLGVMPAQQLAQTSTAARGALLLHGCIPVSEFGESWPAGVPVQVHAMEEDPFFIEEDGDLTSANALVASTSDAELFLYPGKEHLFTDSSLPAYDKAATTLLTTRVLDFLKS</sequence>
<dbReference type="InterPro" id="IPR051049">
    <property type="entry name" value="Dienelactone_hydrolase-like"/>
</dbReference>
<gene>
    <name evidence="2" type="ORF">GCM10009554_73080</name>
</gene>
<accession>A0ABP4C304</accession>
<keyword evidence="3" id="KW-1185">Reference proteome</keyword>
<dbReference type="SUPFAM" id="SSF53474">
    <property type="entry name" value="alpha/beta-Hydrolases"/>
    <property type="match status" value="1"/>
</dbReference>
<dbReference type="Pfam" id="PF01738">
    <property type="entry name" value="DLH"/>
    <property type="match status" value="1"/>
</dbReference>
<organism evidence="2 3">
    <name type="scientific">Kribbella koreensis</name>
    <dbReference type="NCBI Taxonomy" id="57909"/>
    <lineage>
        <taxon>Bacteria</taxon>
        <taxon>Bacillati</taxon>
        <taxon>Actinomycetota</taxon>
        <taxon>Actinomycetes</taxon>
        <taxon>Propionibacteriales</taxon>
        <taxon>Kribbellaceae</taxon>
        <taxon>Kribbella</taxon>
    </lineage>
</organism>
<dbReference type="Proteomes" id="UP001500542">
    <property type="component" value="Unassembled WGS sequence"/>
</dbReference>
<dbReference type="RefSeq" id="WP_343981350.1">
    <property type="nucleotide sequence ID" value="NZ_BAAAHK010000020.1"/>
</dbReference>
<comment type="caution">
    <text evidence="2">The sequence shown here is derived from an EMBL/GenBank/DDBJ whole genome shotgun (WGS) entry which is preliminary data.</text>
</comment>
<feature type="domain" description="Dienelactone hydrolase" evidence="1">
    <location>
        <begin position="4"/>
        <end position="195"/>
    </location>
</feature>
<protein>
    <submittedName>
        <fullName evidence="2">Dienelactone hydrolase family protein</fullName>
    </submittedName>
</protein>